<feature type="transmembrane region" description="Helical" evidence="5">
    <location>
        <begin position="330"/>
        <end position="347"/>
    </location>
</feature>
<evidence type="ECO:0000313" key="7">
    <source>
        <dbReference type="EMBL" id="KAK6353682.1"/>
    </source>
</evidence>
<evidence type="ECO:0000313" key="8">
    <source>
        <dbReference type="Proteomes" id="UP001375240"/>
    </source>
</evidence>
<protein>
    <recommendedName>
        <fullName evidence="6">Wax synthase domain-containing protein</fullName>
    </recommendedName>
</protein>
<dbReference type="AlphaFoldDB" id="A0AAV9V4M5"/>
<feature type="transmembrane region" description="Helical" evidence="5">
    <location>
        <begin position="298"/>
        <end position="318"/>
    </location>
</feature>
<dbReference type="Proteomes" id="UP001375240">
    <property type="component" value="Unassembled WGS sequence"/>
</dbReference>
<comment type="caution">
    <text evidence="7">The sequence shown here is derived from an EMBL/GenBank/DDBJ whole genome shotgun (WGS) entry which is preliminary data.</text>
</comment>
<keyword evidence="8" id="KW-1185">Reference proteome</keyword>
<reference evidence="7 8" key="1">
    <citation type="submission" date="2019-10" db="EMBL/GenBank/DDBJ databases">
        <authorList>
            <person name="Palmer J.M."/>
        </authorList>
    </citation>
    <scope>NUCLEOTIDE SEQUENCE [LARGE SCALE GENOMIC DNA]</scope>
    <source>
        <strain evidence="7 8">TWF696</strain>
    </source>
</reference>
<feature type="domain" description="Wax synthase" evidence="6">
    <location>
        <begin position="261"/>
        <end position="333"/>
    </location>
</feature>
<evidence type="ECO:0000256" key="4">
    <source>
        <dbReference type="ARBA" id="ARBA00023136"/>
    </source>
</evidence>
<gene>
    <name evidence="7" type="ORF">TWF696_005644</name>
</gene>
<feature type="transmembrane region" description="Helical" evidence="5">
    <location>
        <begin position="359"/>
        <end position="377"/>
    </location>
</feature>
<comment type="subcellular location">
    <subcellularLocation>
        <location evidence="1">Membrane</location>
        <topology evidence="1">Multi-pass membrane protein</topology>
    </subcellularLocation>
</comment>
<feature type="transmembrane region" description="Helical" evidence="5">
    <location>
        <begin position="265"/>
        <end position="286"/>
    </location>
</feature>
<feature type="transmembrane region" description="Helical" evidence="5">
    <location>
        <begin position="180"/>
        <end position="201"/>
    </location>
</feature>
<evidence type="ECO:0000256" key="2">
    <source>
        <dbReference type="ARBA" id="ARBA00022692"/>
    </source>
</evidence>
<feature type="transmembrane region" description="Helical" evidence="5">
    <location>
        <begin position="33"/>
        <end position="51"/>
    </location>
</feature>
<dbReference type="InterPro" id="IPR032805">
    <property type="entry name" value="Wax_synthase_dom"/>
</dbReference>
<name>A0AAV9V4M5_9PEZI</name>
<keyword evidence="4 5" id="KW-0472">Membrane</keyword>
<evidence type="ECO:0000256" key="1">
    <source>
        <dbReference type="ARBA" id="ARBA00004141"/>
    </source>
</evidence>
<feature type="transmembrane region" description="Helical" evidence="5">
    <location>
        <begin position="63"/>
        <end position="87"/>
    </location>
</feature>
<sequence length="418" mass="47130">MLFATPLVPNNVQHYPRPPTYDLPDLPPSSRQSFLLFPVLVALQITTLAIIGPLPKTSPVRKLLPTIVIPIIIGVAIQAVLFCHHLTSPVANFAAGTAAISLTLQGIDLLYVIPSRYEIPLTDIFKFPSRPIHATHPTWRQRLDWAGACCNNPRMLKTPFEPSLLKRRRARIEALTRSQFLWRTFAKVMFIWVLIDCLLAFCRWDLWFSSATHAFATPDTILIGAMRTILGGAAIWMAVDSEHGIAALVMILLAGDDYREWPDMFGFWTESWCTIAEFWAVAWHGLFRQQFVILTHTVSSPLLRVFMPFIFSAVLHFSGAHMQSRNGVDAAVFLVMQPVGILVQQALVGREVKGRFMRALVWISTMVWLVATGYRFLKAYAQGGMFDIEPIPISFLSLLGIVEGPAFRWGWILDLFRA</sequence>
<dbReference type="Pfam" id="PF13813">
    <property type="entry name" value="MBOAT_2"/>
    <property type="match status" value="1"/>
</dbReference>
<evidence type="ECO:0000259" key="6">
    <source>
        <dbReference type="Pfam" id="PF13813"/>
    </source>
</evidence>
<feature type="transmembrane region" description="Helical" evidence="5">
    <location>
        <begin position="93"/>
        <end position="113"/>
    </location>
</feature>
<proteinExistence type="predicted"/>
<organism evidence="7 8">
    <name type="scientific">Orbilia brochopaga</name>
    <dbReference type="NCBI Taxonomy" id="3140254"/>
    <lineage>
        <taxon>Eukaryota</taxon>
        <taxon>Fungi</taxon>
        <taxon>Dikarya</taxon>
        <taxon>Ascomycota</taxon>
        <taxon>Pezizomycotina</taxon>
        <taxon>Orbiliomycetes</taxon>
        <taxon>Orbiliales</taxon>
        <taxon>Orbiliaceae</taxon>
        <taxon>Orbilia</taxon>
    </lineage>
</organism>
<evidence type="ECO:0000256" key="3">
    <source>
        <dbReference type="ARBA" id="ARBA00022989"/>
    </source>
</evidence>
<accession>A0AAV9V4M5</accession>
<evidence type="ECO:0000256" key="5">
    <source>
        <dbReference type="SAM" id="Phobius"/>
    </source>
</evidence>
<keyword evidence="3 5" id="KW-1133">Transmembrane helix</keyword>
<dbReference type="EMBL" id="JAVHNQ010000003">
    <property type="protein sequence ID" value="KAK6353682.1"/>
    <property type="molecule type" value="Genomic_DNA"/>
</dbReference>
<dbReference type="GO" id="GO:0016020">
    <property type="term" value="C:membrane"/>
    <property type="evidence" value="ECO:0007669"/>
    <property type="project" value="UniProtKB-SubCell"/>
</dbReference>
<keyword evidence="2 5" id="KW-0812">Transmembrane</keyword>